<dbReference type="Proteomes" id="UP001523369">
    <property type="component" value="Unassembled WGS sequence"/>
</dbReference>
<dbReference type="InterPro" id="IPR044856">
    <property type="entry name" value="Malate_synth_C_sf"/>
</dbReference>
<dbReference type="InterPro" id="IPR011076">
    <property type="entry name" value="Malate_synth_sf"/>
</dbReference>
<evidence type="ECO:0000256" key="5">
    <source>
        <dbReference type="ARBA" id="ARBA00022679"/>
    </source>
</evidence>
<dbReference type="Gene3D" id="1.20.1220.12">
    <property type="entry name" value="Malate synthase, domain III"/>
    <property type="match status" value="1"/>
</dbReference>
<evidence type="ECO:0000259" key="8">
    <source>
        <dbReference type="Pfam" id="PF01274"/>
    </source>
</evidence>
<dbReference type="SUPFAM" id="SSF51645">
    <property type="entry name" value="Malate synthase G"/>
    <property type="match status" value="1"/>
</dbReference>
<evidence type="ECO:0000256" key="1">
    <source>
        <dbReference type="ARBA" id="ARBA00006394"/>
    </source>
</evidence>
<sequence>MGTEEITITGTTDGRYSEVLTPEAIAFVVALDREFGARRVQLLDRRRRRRTTRTDELDFLPSTIAVREGEWTVAPPAPDLLDRRVEITGPPERKMTVNALNSGAKVWMADFEDATSPTWDNVVLGQLNLRDALDGRLDFTSPEGKEYRVNGWIPTIMVRPRGWHLPESHLRIGGRPVSAALFDFGLYMFHCAQRQLERGSGPYFYLPKLESHLEARLWNDVFLYAQEALGIERGTIRATVLIETITAAFEMDEILYELREHSAGLNAGRWDYLFSMIKNRPDVVLPERSQITMTAPFMRAYTELLVRTCHRRNAHAIGGMAAVVPSRDPVAAKRALNQVRQDKRREVGDGFDGSWVAHPGLVDTCREVFDQWLGDEPHQIVRKREDVQVTATELLDVRTPGVQVSEVALRNNVSVALRYIAAWLDGRGAVALGGLMEDAATAEICRTQLWQWIHSATPTDYGVPVSAALVSRMLREELDVLSETGALDEDAARRFGQARTLLTVLLSERTCPEFLTLPAYLRHLSNGTPAPEPAETTVAV</sequence>
<dbReference type="PANTHER" id="PTHR42902">
    <property type="entry name" value="MALATE SYNTHASE"/>
    <property type="match status" value="1"/>
</dbReference>
<dbReference type="InterPro" id="IPR046363">
    <property type="entry name" value="MS_N_TIM-barrel_dom"/>
</dbReference>
<dbReference type="NCBIfam" id="TIGR01344">
    <property type="entry name" value="malate_syn_A"/>
    <property type="match status" value="1"/>
</dbReference>
<dbReference type="RefSeq" id="WP_253236013.1">
    <property type="nucleotide sequence ID" value="NZ_JAMYJR010000003.1"/>
</dbReference>
<name>A0ABT1DGD0_9ACTN</name>
<keyword evidence="11" id="KW-0012">Acyltransferase</keyword>
<dbReference type="InterPro" id="IPR048355">
    <property type="entry name" value="MS_C"/>
</dbReference>
<accession>A0ABT1DGD0</accession>
<dbReference type="EMBL" id="JAMYJR010000003">
    <property type="protein sequence ID" value="MCO8269872.1"/>
    <property type="molecule type" value="Genomic_DNA"/>
</dbReference>
<dbReference type="Pfam" id="PF20656">
    <property type="entry name" value="MS_N"/>
    <property type="match status" value="1"/>
</dbReference>
<proteinExistence type="inferred from homology"/>
<evidence type="ECO:0000256" key="3">
    <source>
        <dbReference type="ARBA" id="ARBA00022435"/>
    </source>
</evidence>
<keyword evidence="5 7" id="KW-0808">Transferase</keyword>
<evidence type="ECO:0000256" key="6">
    <source>
        <dbReference type="ARBA" id="ARBA00047918"/>
    </source>
</evidence>
<feature type="domain" description="Malate synthase N-terminal" evidence="9">
    <location>
        <begin position="6"/>
        <end position="63"/>
    </location>
</feature>
<reference evidence="11 12" key="1">
    <citation type="submission" date="2022-06" db="EMBL/GenBank/DDBJ databases">
        <title>New Species of the Genus Actinoplanes, ActinopZanes ferrugineus.</title>
        <authorList>
            <person name="Ding P."/>
        </authorList>
    </citation>
    <scope>NUCLEOTIDE SEQUENCE [LARGE SCALE GENOMIC DNA]</scope>
    <source>
        <strain evidence="11 12">TRM88003</strain>
    </source>
</reference>
<comment type="pathway">
    <text evidence="7">Carbohydrate metabolism; glyoxylate cycle; (S)-malate from isocitrate: step 2/2.</text>
</comment>
<evidence type="ECO:0000313" key="12">
    <source>
        <dbReference type="Proteomes" id="UP001523369"/>
    </source>
</evidence>
<dbReference type="InterPro" id="IPR019830">
    <property type="entry name" value="Malate_synthase_CS"/>
</dbReference>
<comment type="caution">
    <text evidence="11">The sequence shown here is derived from an EMBL/GenBank/DDBJ whole genome shotgun (WGS) entry which is preliminary data.</text>
</comment>
<evidence type="ECO:0000259" key="10">
    <source>
        <dbReference type="Pfam" id="PF20659"/>
    </source>
</evidence>
<dbReference type="Gene3D" id="3.20.20.360">
    <property type="entry name" value="Malate synthase, domain 3"/>
    <property type="match status" value="1"/>
</dbReference>
<dbReference type="PROSITE" id="PS00510">
    <property type="entry name" value="MALATE_SYNTHASE"/>
    <property type="match status" value="1"/>
</dbReference>
<dbReference type="EC" id="2.3.3.9" evidence="2 7"/>
<dbReference type="Pfam" id="PF01274">
    <property type="entry name" value="MS_TIM-barrel"/>
    <property type="match status" value="1"/>
</dbReference>
<dbReference type="InterPro" id="IPR048356">
    <property type="entry name" value="MS_N"/>
</dbReference>
<comment type="similarity">
    <text evidence="1 7">Belongs to the malate synthase family.</text>
</comment>
<organism evidence="11 12">
    <name type="scientific">Paractinoplanes aksuensis</name>
    <dbReference type="NCBI Taxonomy" id="2939490"/>
    <lineage>
        <taxon>Bacteria</taxon>
        <taxon>Bacillati</taxon>
        <taxon>Actinomycetota</taxon>
        <taxon>Actinomycetes</taxon>
        <taxon>Micromonosporales</taxon>
        <taxon>Micromonosporaceae</taxon>
        <taxon>Paractinoplanes</taxon>
    </lineage>
</organism>
<dbReference type="InterPro" id="IPR006252">
    <property type="entry name" value="Malate_synthA"/>
</dbReference>
<dbReference type="Pfam" id="PF20659">
    <property type="entry name" value="MS_C"/>
    <property type="match status" value="1"/>
</dbReference>
<protein>
    <recommendedName>
        <fullName evidence="2 7">Malate synthase</fullName>
        <ecNumber evidence="2 7">2.3.3.9</ecNumber>
    </recommendedName>
</protein>
<dbReference type="CDD" id="cd00727">
    <property type="entry name" value="malate_synt_A"/>
    <property type="match status" value="1"/>
</dbReference>
<gene>
    <name evidence="11" type="primary">aceB</name>
    <name evidence="11" type="ORF">M1L60_04605</name>
</gene>
<dbReference type="InterPro" id="IPR001465">
    <property type="entry name" value="Malate_synthase_TIM"/>
</dbReference>
<evidence type="ECO:0000259" key="9">
    <source>
        <dbReference type="Pfam" id="PF20656"/>
    </source>
</evidence>
<feature type="domain" description="Malate synthase C-terminal" evidence="10">
    <location>
        <begin position="408"/>
        <end position="520"/>
    </location>
</feature>
<keyword evidence="4 7" id="KW-0816">Tricarboxylic acid cycle</keyword>
<dbReference type="GO" id="GO:0004474">
    <property type="term" value="F:malate synthase activity"/>
    <property type="evidence" value="ECO:0007669"/>
    <property type="project" value="UniProtKB-EC"/>
</dbReference>
<keyword evidence="12" id="KW-1185">Reference proteome</keyword>
<evidence type="ECO:0000256" key="2">
    <source>
        <dbReference type="ARBA" id="ARBA00012636"/>
    </source>
</evidence>
<feature type="domain" description="Malate synthase TIM barrel" evidence="8">
    <location>
        <begin position="155"/>
        <end position="396"/>
    </location>
</feature>
<dbReference type="PIRSF" id="PIRSF001363">
    <property type="entry name" value="Malate_synth"/>
    <property type="match status" value="1"/>
</dbReference>
<keyword evidence="3 7" id="KW-0329">Glyoxylate bypass</keyword>
<evidence type="ECO:0000256" key="7">
    <source>
        <dbReference type="RuleBase" id="RU000555"/>
    </source>
</evidence>
<dbReference type="PANTHER" id="PTHR42902:SF1">
    <property type="entry name" value="MALATE SYNTHASE 1-RELATED"/>
    <property type="match status" value="1"/>
</dbReference>
<evidence type="ECO:0000313" key="11">
    <source>
        <dbReference type="EMBL" id="MCO8269872.1"/>
    </source>
</evidence>
<evidence type="ECO:0000256" key="4">
    <source>
        <dbReference type="ARBA" id="ARBA00022532"/>
    </source>
</evidence>
<comment type="catalytic activity">
    <reaction evidence="6 7">
        <text>glyoxylate + acetyl-CoA + H2O = (S)-malate + CoA + H(+)</text>
        <dbReference type="Rhea" id="RHEA:18181"/>
        <dbReference type="ChEBI" id="CHEBI:15377"/>
        <dbReference type="ChEBI" id="CHEBI:15378"/>
        <dbReference type="ChEBI" id="CHEBI:15589"/>
        <dbReference type="ChEBI" id="CHEBI:36655"/>
        <dbReference type="ChEBI" id="CHEBI:57287"/>
        <dbReference type="ChEBI" id="CHEBI:57288"/>
        <dbReference type="EC" id="2.3.3.9"/>
    </reaction>
</comment>